<feature type="chain" id="PRO_5011515271" description="Lipocalin-like domain-containing protein" evidence="1">
    <location>
        <begin position="21"/>
        <end position="174"/>
    </location>
</feature>
<reference evidence="2 3" key="1">
    <citation type="submission" date="2016-10" db="EMBL/GenBank/DDBJ databases">
        <authorList>
            <person name="de Groot N.N."/>
        </authorList>
    </citation>
    <scope>NUCLEOTIDE SEQUENCE [LARGE SCALE GENOMIC DNA]</scope>
    <source>
        <strain evidence="2 3">DSM 26130</strain>
    </source>
</reference>
<dbReference type="AlphaFoldDB" id="A0A1I2GIS5"/>
<evidence type="ECO:0000256" key="1">
    <source>
        <dbReference type="SAM" id="SignalP"/>
    </source>
</evidence>
<protein>
    <recommendedName>
        <fullName evidence="4">Lipocalin-like domain-containing protein</fullName>
    </recommendedName>
</protein>
<name>A0A1I2GIS5_9BACT</name>
<dbReference type="PROSITE" id="PS51257">
    <property type="entry name" value="PROKAR_LIPOPROTEIN"/>
    <property type="match status" value="1"/>
</dbReference>
<dbReference type="STRING" id="662367.SAMN05216167_13327"/>
<organism evidence="2 3">
    <name type="scientific">Spirosoma endophyticum</name>
    <dbReference type="NCBI Taxonomy" id="662367"/>
    <lineage>
        <taxon>Bacteria</taxon>
        <taxon>Pseudomonadati</taxon>
        <taxon>Bacteroidota</taxon>
        <taxon>Cytophagia</taxon>
        <taxon>Cytophagales</taxon>
        <taxon>Cytophagaceae</taxon>
        <taxon>Spirosoma</taxon>
    </lineage>
</organism>
<sequence length="174" mass="19433">MSRKQLLVIGLLLFSLSCSRKTTPTNLLGTELDSCDYVNDVVSAHSLFVGRWRLVRIKANGWGTTSDKLPAKPVEMVVSPQGQLTLYEADEATWSARLLLTQPHPEIVHYVVDVAPTVDYTTQKRRSGAVSFYFPQDGGFRICPHHLLMGDADVDGADLYWLRVKAGRPRSRGF</sequence>
<keyword evidence="1" id="KW-0732">Signal</keyword>
<dbReference type="EMBL" id="FOLQ01000033">
    <property type="protein sequence ID" value="SFF17794.1"/>
    <property type="molecule type" value="Genomic_DNA"/>
</dbReference>
<evidence type="ECO:0008006" key="4">
    <source>
        <dbReference type="Google" id="ProtNLM"/>
    </source>
</evidence>
<proteinExistence type="predicted"/>
<evidence type="ECO:0000313" key="3">
    <source>
        <dbReference type="Proteomes" id="UP000198598"/>
    </source>
</evidence>
<feature type="signal peptide" evidence="1">
    <location>
        <begin position="1"/>
        <end position="20"/>
    </location>
</feature>
<evidence type="ECO:0000313" key="2">
    <source>
        <dbReference type="EMBL" id="SFF17794.1"/>
    </source>
</evidence>
<dbReference type="Proteomes" id="UP000198598">
    <property type="component" value="Unassembled WGS sequence"/>
</dbReference>
<accession>A0A1I2GIS5</accession>
<keyword evidence="3" id="KW-1185">Reference proteome</keyword>
<gene>
    <name evidence="2" type="ORF">SAMN05216167_13327</name>
</gene>